<dbReference type="RefSeq" id="WP_377724080.1">
    <property type="nucleotide sequence ID" value="NZ_JBHSEW010000002.1"/>
</dbReference>
<keyword evidence="2" id="KW-0564">Palmitate</keyword>
<dbReference type="InterPro" id="IPR003423">
    <property type="entry name" value="OMP_efflux"/>
</dbReference>
<gene>
    <name evidence="3" type="ORF">ACFO3A_03715</name>
</gene>
<reference evidence="4" key="1">
    <citation type="journal article" date="2019" name="Int. J. Syst. Evol. Microbiol.">
        <title>The Global Catalogue of Microorganisms (GCM) 10K type strain sequencing project: providing services to taxonomists for standard genome sequencing and annotation.</title>
        <authorList>
            <consortium name="The Broad Institute Genomics Platform"/>
            <consortium name="The Broad Institute Genome Sequencing Center for Infectious Disease"/>
            <person name="Wu L."/>
            <person name="Ma J."/>
        </authorList>
    </citation>
    <scope>NUCLEOTIDE SEQUENCE [LARGE SCALE GENOMIC DNA]</scope>
    <source>
        <strain evidence="4">JCM 11650</strain>
    </source>
</reference>
<dbReference type="NCBIfam" id="TIGR01845">
    <property type="entry name" value="outer_NodT"/>
    <property type="match status" value="1"/>
</dbReference>
<keyword evidence="2" id="KW-1134">Transmembrane beta strand</keyword>
<keyword evidence="4" id="KW-1185">Reference proteome</keyword>
<evidence type="ECO:0000256" key="1">
    <source>
        <dbReference type="ARBA" id="ARBA00007613"/>
    </source>
</evidence>
<organism evidence="3 4">
    <name type="scientific">Comamonas nitrativorans</name>
    <dbReference type="NCBI Taxonomy" id="108437"/>
    <lineage>
        <taxon>Bacteria</taxon>
        <taxon>Pseudomonadati</taxon>
        <taxon>Pseudomonadota</taxon>
        <taxon>Betaproteobacteria</taxon>
        <taxon>Burkholderiales</taxon>
        <taxon>Comamonadaceae</taxon>
        <taxon>Comamonas</taxon>
    </lineage>
</organism>
<dbReference type="Pfam" id="PF02321">
    <property type="entry name" value="OEP"/>
    <property type="match status" value="2"/>
</dbReference>
<protein>
    <submittedName>
        <fullName evidence="3">Efflux transporter outer membrane subunit</fullName>
    </submittedName>
</protein>
<comment type="similarity">
    <text evidence="1 2">Belongs to the outer membrane factor (OMF) (TC 1.B.17) family.</text>
</comment>
<keyword evidence="2" id="KW-0472">Membrane</keyword>
<accession>A0ABV9GSZ1</accession>
<dbReference type="PANTHER" id="PTHR30203:SF32">
    <property type="entry name" value="CATION EFFLUX SYSTEM PROTEIN CUSC"/>
    <property type="match status" value="1"/>
</dbReference>
<dbReference type="SUPFAM" id="SSF56954">
    <property type="entry name" value="Outer membrane efflux proteins (OEP)"/>
    <property type="match status" value="1"/>
</dbReference>
<dbReference type="Gene3D" id="1.20.1600.10">
    <property type="entry name" value="Outer membrane efflux proteins (OEP)"/>
    <property type="match status" value="1"/>
</dbReference>
<keyword evidence="2" id="KW-0812">Transmembrane</keyword>
<evidence type="ECO:0000256" key="2">
    <source>
        <dbReference type="RuleBase" id="RU362097"/>
    </source>
</evidence>
<feature type="signal peptide" evidence="2">
    <location>
        <begin position="1"/>
        <end position="21"/>
    </location>
</feature>
<comment type="caution">
    <text evidence="3">The sequence shown here is derived from an EMBL/GenBank/DDBJ whole genome shotgun (WGS) entry which is preliminary data.</text>
</comment>
<comment type="subcellular location">
    <subcellularLocation>
        <location evidence="2">Cell membrane</location>
        <topology evidence="2">Lipid-anchor</topology>
    </subcellularLocation>
</comment>
<dbReference type="Proteomes" id="UP001595967">
    <property type="component" value="Unassembled WGS sequence"/>
</dbReference>
<dbReference type="PROSITE" id="PS51257">
    <property type="entry name" value="PROKAR_LIPOPROTEIN"/>
    <property type="match status" value="1"/>
</dbReference>
<name>A0ABV9GSZ1_9BURK</name>
<keyword evidence="2" id="KW-0732">Signal</keyword>
<dbReference type="InterPro" id="IPR010131">
    <property type="entry name" value="MdtP/NodT-like"/>
</dbReference>
<evidence type="ECO:0000313" key="4">
    <source>
        <dbReference type="Proteomes" id="UP001595967"/>
    </source>
</evidence>
<sequence>MKKINIAVSAFRASVSATFIAILGGCNLAPTYHRPQDVVPATLAQTASQQAVPLSLAATQAHHLQWLQNAPLRQAVALALQENRDLRIAAGNVDKARAQYGIARADQLPGINAQLQEQRSRSSADLAGGTSRVSQQITANIGFASYEVDLWGRIRNLKAAAWQQFLQVEENRRGVEIALIAEVTNAWLTLAADQERLTLAEQTLQSREQSYALMERMAALGATSALALAQNRSTVAAARGDVAQFTAQRDRSRNALQLLLGGTVPEAVLPPPGVLQTPVALLQPLPPSLPSSVLLTRPDVQAAEHALIAQHANIGAARAAFFPSIGLTANVGSGSTQLDGLFTGPNRSWSFMPVIQLPIFNAGRLRFGLEAAQAAQRVALAQYEKTVQTAFGEVLDTLADRAQWAERLAAQYEAVSSTQTALTLSQARFDAGMDDFLTVLDAQRSLYAAQQTQITLRLAEQQNRITLWKVLGGQALPAAE</sequence>
<dbReference type="EMBL" id="JBHSEW010000002">
    <property type="protein sequence ID" value="MFC4621314.1"/>
    <property type="molecule type" value="Genomic_DNA"/>
</dbReference>
<feature type="chain" id="PRO_5044985707" evidence="2">
    <location>
        <begin position="22"/>
        <end position="480"/>
    </location>
</feature>
<dbReference type="PANTHER" id="PTHR30203">
    <property type="entry name" value="OUTER MEMBRANE CATION EFFLUX PROTEIN"/>
    <property type="match status" value="1"/>
</dbReference>
<proteinExistence type="inferred from homology"/>
<dbReference type="Gene3D" id="2.20.200.10">
    <property type="entry name" value="Outer membrane efflux proteins (OEP)"/>
    <property type="match status" value="1"/>
</dbReference>
<evidence type="ECO:0000313" key="3">
    <source>
        <dbReference type="EMBL" id="MFC4621314.1"/>
    </source>
</evidence>
<keyword evidence="2" id="KW-0449">Lipoprotein</keyword>